<gene>
    <name evidence="1" type="ORF">D5071_21790</name>
</gene>
<protein>
    <submittedName>
        <fullName evidence="1">Acyl carrier protein</fullName>
    </submittedName>
</protein>
<dbReference type="InterPro" id="IPR036736">
    <property type="entry name" value="ACP-like_sf"/>
</dbReference>
<proteinExistence type="predicted"/>
<sequence>MDTSLIKDNVFELICDVIYQVNGTAPAKIKAQDSLIKDLAMDSVELVDFLIKLEGLGLVLERSQITSKLTVGQVAELMMVALKQ</sequence>
<comment type="caution">
    <text evidence="1">The sequence shown here is derived from an EMBL/GenBank/DDBJ whole genome shotgun (WGS) entry which is preliminary data.</text>
</comment>
<dbReference type="Gene3D" id="1.10.1200.10">
    <property type="entry name" value="ACP-like"/>
    <property type="match status" value="1"/>
</dbReference>
<reference evidence="1 2" key="1">
    <citation type="submission" date="2018-09" db="EMBL/GenBank/DDBJ databases">
        <title>Phylogenetic diversity of Pectobacterium and Dickeya strains causing blackleg disease of potato in Morocco.</title>
        <authorList>
            <person name="Oulghazi S."/>
            <person name="Moumni M."/>
            <person name="Faure D."/>
        </authorList>
    </citation>
    <scope>NUCLEOTIDE SEQUENCE [LARGE SCALE GENOMIC DNA]</scope>
    <source>
        <strain evidence="1 2">S1.15.11.2D</strain>
    </source>
</reference>
<dbReference type="AlphaFoldDB" id="A0A419ANJ3"/>
<evidence type="ECO:0000313" key="1">
    <source>
        <dbReference type="EMBL" id="RJL44980.1"/>
    </source>
</evidence>
<dbReference type="EMBL" id="QZDH01000088">
    <property type="protein sequence ID" value="RJL44980.1"/>
    <property type="molecule type" value="Genomic_DNA"/>
</dbReference>
<dbReference type="Proteomes" id="UP000283655">
    <property type="component" value="Unassembled WGS sequence"/>
</dbReference>
<evidence type="ECO:0000313" key="2">
    <source>
        <dbReference type="Proteomes" id="UP000283655"/>
    </source>
</evidence>
<name>A0A419ANJ3_PECCA</name>
<accession>A0A419ANJ3</accession>
<organism evidence="1 2">
    <name type="scientific">Pectobacterium carotovorum</name>
    <name type="common">Erwinia carotovora</name>
    <dbReference type="NCBI Taxonomy" id="554"/>
    <lineage>
        <taxon>Bacteria</taxon>
        <taxon>Pseudomonadati</taxon>
        <taxon>Pseudomonadota</taxon>
        <taxon>Gammaproteobacteria</taxon>
        <taxon>Enterobacterales</taxon>
        <taxon>Pectobacteriaceae</taxon>
        <taxon>Pectobacterium</taxon>
    </lineage>
</organism>
<dbReference type="SUPFAM" id="SSF47336">
    <property type="entry name" value="ACP-like"/>
    <property type="match status" value="1"/>
</dbReference>